<evidence type="ECO:0000256" key="5">
    <source>
        <dbReference type="ARBA" id="ARBA00022737"/>
    </source>
</evidence>
<evidence type="ECO:0000256" key="6">
    <source>
        <dbReference type="ARBA" id="ARBA00023098"/>
    </source>
</evidence>
<dbReference type="GO" id="GO:0016020">
    <property type="term" value="C:membrane"/>
    <property type="evidence" value="ECO:0007669"/>
    <property type="project" value="GOC"/>
</dbReference>
<dbReference type="CDD" id="cd03349">
    <property type="entry name" value="LbH_XAT"/>
    <property type="match status" value="1"/>
</dbReference>
<dbReference type="Pfam" id="PF00132">
    <property type="entry name" value="Hexapep"/>
    <property type="match status" value="1"/>
</dbReference>
<evidence type="ECO:0000256" key="3">
    <source>
        <dbReference type="ARBA" id="ARBA00022556"/>
    </source>
</evidence>
<dbReference type="PROSITE" id="PS00101">
    <property type="entry name" value="HEXAPEP_TRANSFERASES"/>
    <property type="match status" value="1"/>
</dbReference>
<proteinExistence type="inferred from homology"/>
<dbReference type="Proteomes" id="UP000017753">
    <property type="component" value="Chromosome"/>
</dbReference>
<evidence type="ECO:0000256" key="1">
    <source>
        <dbReference type="ARBA" id="ARBA00007274"/>
    </source>
</evidence>
<keyword evidence="5" id="KW-0677">Repeat</keyword>
<evidence type="ECO:0000256" key="4">
    <source>
        <dbReference type="ARBA" id="ARBA00022679"/>
    </source>
</evidence>
<gene>
    <name evidence="8" type="ORF">RPPX_16515</name>
</gene>
<evidence type="ECO:0000256" key="7">
    <source>
        <dbReference type="ARBA" id="ARBA00023315"/>
    </source>
</evidence>
<dbReference type="GO" id="GO:0009245">
    <property type="term" value="P:lipid A biosynthetic process"/>
    <property type="evidence" value="ECO:0007669"/>
    <property type="project" value="UniProtKB-KW"/>
</dbReference>
<dbReference type="InterPro" id="IPR018357">
    <property type="entry name" value="Hexapep_transf_CS"/>
</dbReference>
<dbReference type="InterPro" id="IPR011004">
    <property type="entry name" value="Trimer_LpxA-like_sf"/>
</dbReference>
<keyword evidence="4 8" id="KW-0808">Transferase</keyword>
<reference evidence="8 9" key="2">
    <citation type="submission" date="2014-11" db="EMBL/GenBank/DDBJ databases">
        <title>Draft genome sequence of the solvent-tolerant Pseudomonas putida S12 including megaplasmid pTTS12.</title>
        <authorList>
            <person name="Wierckx N."/>
            <person name="Nijkamp J."/>
            <person name="Ballerstedt H."/>
            <person name="Siezen R.J."/>
            <person name="Wels M."/>
            <person name="de Ridder D."/>
            <person name="de Winde J.H."/>
            <person name="Ruijssenaars H.J."/>
        </authorList>
    </citation>
    <scope>NUCLEOTIDE SEQUENCE [LARGE SCALE GENOMIC DNA]</scope>
    <source>
        <strain evidence="8 9">S12</strain>
    </source>
</reference>
<comment type="similarity">
    <text evidence="1">Belongs to the transferase hexapeptide repeat family.</text>
</comment>
<dbReference type="GO" id="GO:0016746">
    <property type="term" value="F:acyltransferase activity"/>
    <property type="evidence" value="ECO:0007669"/>
    <property type="project" value="UniProtKB-KW"/>
</dbReference>
<keyword evidence="6" id="KW-0443">Lipid metabolism</keyword>
<dbReference type="EMBL" id="CP009974">
    <property type="protein sequence ID" value="AJA14894.1"/>
    <property type="molecule type" value="Genomic_DNA"/>
</dbReference>
<name>A0AA34RWJ3_PSEPU</name>
<dbReference type="PANTHER" id="PTHR43300">
    <property type="entry name" value="ACETYLTRANSFERASE"/>
    <property type="match status" value="1"/>
</dbReference>
<protein>
    <submittedName>
        <fullName evidence="8">Transferase</fullName>
    </submittedName>
</protein>
<dbReference type="AlphaFoldDB" id="A0AA34RWJ3"/>
<accession>A0AA34RWJ3</accession>
<dbReference type="SUPFAM" id="SSF51161">
    <property type="entry name" value="Trimeric LpxA-like enzymes"/>
    <property type="match status" value="1"/>
</dbReference>
<evidence type="ECO:0000313" key="8">
    <source>
        <dbReference type="EMBL" id="AJA14894.1"/>
    </source>
</evidence>
<dbReference type="PANTHER" id="PTHR43300:SF11">
    <property type="entry name" value="ACETYLTRANSFERASE RV3034C-RELATED"/>
    <property type="match status" value="1"/>
</dbReference>
<reference evidence="8 9" key="1">
    <citation type="submission" date="2014-11" db="EMBL/GenBank/DDBJ databases">
        <title>Complete genome sequence of Pseudomonas putida S12 including megaplasmid pTTS12.</title>
        <authorList>
            <person name="Kuepper J."/>
            <person name="Ruijssenaars H.J."/>
            <person name="Blank L.M."/>
            <person name="de Winde J.H."/>
            <person name="Wierckx N."/>
        </authorList>
    </citation>
    <scope>NUCLEOTIDE SEQUENCE [LARGE SCALE GENOMIC DNA]</scope>
    <source>
        <strain evidence="8 9">S12</strain>
    </source>
</reference>
<keyword evidence="7" id="KW-0012">Acyltransferase</keyword>
<dbReference type="InterPro" id="IPR050179">
    <property type="entry name" value="Trans_hexapeptide_repeat"/>
</dbReference>
<keyword evidence="2" id="KW-0444">Lipid biosynthesis</keyword>
<keyword evidence="3" id="KW-0441">Lipid A biosynthesis</keyword>
<evidence type="ECO:0000313" key="9">
    <source>
        <dbReference type="Proteomes" id="UP000017753"/>
    </source>
</evidence>
<organism evidence="8 9">
    <name type="scientific">Pseudomonas putida S12</name>
    <dbReference type="NCBI Taxonomy" id="1215087"/>
    <lineage>
        <taxon>Bacteria</taxon>
        <taxon>Pseudomonadati</taxon>
        <taxon>Pseudomonadota</taxon>
        <taxon>Gammaproteobacteria</taxon>
        <taxon>Pseudomonadales</taxon>
        <taxon>Pseudomonadaceae</taxon>
        <taxon>Pseudomonas</taxon>
    </lineage>
</organism>
<dbReference type="RefSeq" id="WP_004577689.1">
    <property type="nucleotide sequence ID" value="NZ_ALNR01000069.1"/>
</dbReference>
<dbReference type="Gene3D" id="2.160.10.10">
    <property type="entry name" value="Hexapeptide repeat proteins"/>
    <property type="match status" value="1"/>
</dbReference>
<sequence>MQDKLATASKLKELGFVIHDINNLSKKSKIVIEPPVTLGPTVVATGTAIGAYTYMRGGTIHSLTKIGRFCSVAPGVEIGPGNHPTTFLSTHPFQYGASGFDFWPAFKGFDHGSLSVPAEVAKAAPIIGNDVWIGAQVFIPRGVVIGDGAVIAAGSVVTKDVKPYEIVGGAPAKHIRFRFEAEIIDALLELKWWDYEPATLAGVPFDDIRSAIEEISRRKAAGLLKRLDSPRFYIQDGEVELIGKQPIPVP</sequence>
<evidence type="ECO:0000256" key="2">
    <source>
        <dbReference type="ARBA" id="ARBA00022516"/>
    </source>
</evidence>
<dbReference type="InterPro" id="IPR001451">
    <property type="entry name" value="Hexapep"/>
</dbReference>